<dbReference type="OrthoDB" id="68381at2157"/>
<protein>
    <submittedName>
        <fullName evidence="1">Uncharacterized protein</fullName>
    </submittedName>
</protein>
<dbReference type="KEGG" id="meme:HYG87_10065"/>
<reference evidence="1" key="1">
    <citation type="submission" date="2020-07" db="EMBL/GenBank/DDBJ databases">
        <title>Methanobacterium. sp. MethCan genome.</title>
        <authorList>
            <person name="Postec A."/>
            <person name="Quemeneur M."/>
        </authorList>
    </citation>
    <scope>NUCLEOTIDE SEQUENCE</scope>
    <source>
        <strain evidence="1">MethCAN</strain>
    </source>
</reference>
<dbReference type="Proteomes" id="UP000681041">
    <property type="component" value="Chromosome"/>
</dbReference>
<name>A0A8T8KAF5_9EURY</name>
<dbReference type="EMBL" id="CP058560">
    <property type="protein sequence ID" value="QUH24073.1"/>
    <property type="molecule type" value="Genomic_DNA"/>
</dbReference>
<dbReference type="AlphaFoldDB" id="A0A8T8KAF5"/>
<accession>A0A8T8KAF5</accession>
<evidence type="ECO:0000313" key="2">
    <source>
        <dbReference type="Proteomes" id="UP000681041"/>
    </source>
</evidence>
<dbReference type="GeneID" id="64821112"/>
<evidence type="ECO:0000313" key="1">
    <source>
        <dbReference type="EMBL" id="QUH24073.1"/>
    </source>
</evidence>
<gene>
    <name evidence="1" type="ORF">HYG87_10065</name>
</gene>
<dbReference type="RefSeq" id="WP_211533030.1">
    <property type="nucleotide sequence ID" value="NZ_CP058560.1"/>
</dbReference>
<keyword evidence="2" id="KW-1185">Reference proteome</keyword>
<proteinExistence type="predicted"/>
<organism evidence="1 2">
    <name type="scientific">Methanobacterium alkalithermotolerans</name>
    <dbReference type="NCBI Taxonomy" id="2731220"/>
    <lineage>
        <taxon>Archaea</taxon>
        <taxon>Methanobacteriati</taxon>
        <taxon>Methanobacteriota</taxon>
        <taxon>Methanomada group</taxon>
        <taxon>Methanobacteria</taxon>
        <taxon>Methanobacteriales</taxon>
        <taxon>Methanobacteriaceae</taxon>
        <taxon>Methanobacterium</taxon>
    </lineage>
</organism>
<sequence length="138" mass="16715">MIEKNKLVDLIEKTDLERVQSEKDIWEKHIFLEDNKVLIVGYEEEEKFTKQDPEEETVNTFYWYWELRNSQTWEVLFENHENDYSFCESQLEDSGDNDQVEDIVGDIDESDICTWSDHDWIEDISETIAREVLKWLNK</sequence>